<evidence type="ECO:0000313" key="2">
    <source>
        <dbReference type="EMBL" id="TPX18706.1"/>
    </source>
</evidence>
<comment type="caution">
    <text evidence="2">The sequence shown here is derived from an EMBL/GenBank/DDBJ whole genome shotgun (WGS) entry which is preliminary data.</text>
</comment>
<dbReference type="Proteomes" id="UP000319257">
    <property type="component" value="Unassembled WGS sequence"/>
</dbReference>
<dbReference type="AlphaFoldDB" id="A0A507BH69"/>
<organism evidence="2 3">
    <name type="scientific">Thyridium curvatum</name>
    <dbReference type="NCBI Taxonomy" id="1093900"/>
    <lineage>
        <taxon>Eukaryota</taxon>
        <taxon>Fungi</taxon>
        <taxon>Dikarya</taxon>
        <taxon>Ascomycota</taxon>
        <taxon>Pezizomycotina</taxon>
        <taxon>Sordariomycetes</taxon>
        <taxon>Sordariomycetidae</taxon>
        <taxon>Thyridiales</taxon>
        <taxon>Thyridiaceae</taxon>
        <taxon>Thyridium</taxon>
    </lineage>
</organism>
<sequence>MLVLDPTKAWLPLWGLLLTTIWVQGAPVDGLVTSPQCDNLNDAIQNIEQVQAYLQGMLFGGLPLSASDAHDMVSQIFEALEKPVAEVKALRDTTCQLQLFRRTHLVERQDSTPVCKIIDQVHDELVQVDGMADKLAALPGGDLLDTPGIKEQLANAEANLKTAQRLFRDAGSCPGE</sequence>
<dbReference type="GeneID" id="41970010"/>
<accession>A0A507BH69</accession>
<evidence type="ECO:0000256" key="1">
    <source>
        <dbReference type="SAM" id="SignalP"/>
    </source>
</evidence>
<dbReference type="EMBL" id="SKBQ01000010">
    <property type="protein sequence ID" value="TPX18706.1"/>
    <property type="molecule type" value="Genomic_DNA"/>
</dbReference>
<protein>
    <submittedName>
        <fullName evidence="2">Uncharacterized protein</fullName>
    </submittedName>
</protein>
<gene>
    <name evidence="2" type="ORF">E0L32_002563</name>
</gene>
<dbReference type="OrthoDB" id="10572164at2759"/>
<keyword evidence="1" id="KW-0732">Signal</keyword>
<feature type="chain" id="PRO_5021399932" evidence="1">
    <location>
        <begin position="26"/>
        <end position="176"/>
    </location>
</feature>
<evidence type="ECO:0000313" key="3">
    <source>
        <dbReference type="Proteomes" id="UP000319257"/>
    </source>
</evidence>
<feature type="signal peptide" evidence="1">
    <location>
        <begin position="1"/>
        <end position="25"/>
    </location>
</feature>
<keyword evidence="3" id="KW-1185">Reference proteome</keyword>
<name>A0A507BH69_9PEZI</name>
<dbReference type="InParanoid" id="A0A507BH69"/>
<dbReference type="RefSeq" id="XP_031000417.1">
    <property type="nucleotide sequence ID" value="XM_031136766.1"/>
</dbReference>
<proteinExistence type="predicted"/>
<reference evidence="2 3" key="1">
    <citation type="submission" date="2019-06" db="EMBL/GenBank/DDBJ databases">
        <title>Draft genome sequence of the filamentous fungus Phialemoniopsis curvata isolated from diesel fuel.</title>
        <authorList>
            <person name="Varaljay V.A."/>
            <person name="Lyon W.J."/>
            <person name="Crouch A.L."/>
            <person name="Drake C.E."/>
            <person name="Hollomon J.M."/>
            <person name="Nadeau L.J."/>
            <person name="Nunn H.S."/>
            <person name="Stevenson B.S."/>
            <person name="Bojanowski C.L."/>
            <person name="Crookes-Goodson W.J."/>
        </authorList>
    </citation>
    <scope>NUCLEOTIDE SEQUENCE [LARGE SCALE GENOMIC DNA]</scope>
    <source>
        <strain evidence="2 3">D216</strain>
    </source>
</reference>